<dbReference type="Proteomes" id="UP000549394">
    <property type="component" value="Unassembled WGS sequence"/>
</dbReference>
<dbReference type="InterPro" id="IPR000558">
    <property type="entry name" value="Histone_H2B"/>
</dbReference>
<dbReference type="PRINTS" id="PR00621">
    <property type="entry name" value="HISTONEH2B"/>
</dbReference>
<feature type="compositionally biased region" description="Basic residues" evidence="2">
    <location>
        <begin position="123"/>
        <end position="138"/>
    </location>
</feature>
<dbReference type="Gene3D" id="1.10.20.10">
    <property type="entry name" value="Histone, subunit A"/>
    <property type="match status" value="1"/>
</dbReference>
<keyword evidence="5" id="KW-1185">Reference proteome</keyword>
<dbReference type="SMART" id="SM00427">
    <property type="entry name" value="H2B"/>
    <property type="match status" value="1"/>
</dbReference>
<organism evidence="4 5">
    <name type="scientific">Dimorphilus gyrociliatus</name>
    <dbReference type="NCBI Taxonomy" id="2664684"/>
    <lineage>
        <taxon>Eukaryota</taxon>
        <taxon>Metazoa</taxon>
        <taxon>Spiralia</taxon>
        <taxon>Lophotrochozoa</taxon>
        <taxon>Annelida</taxon>
        <taxon>Polychaeta</taxon>
        <taxon>Polychaeta incertae sedis</taxon>
        <taxon>Dinophilidae</taxon>
        <taxon>Dimorphilus</taxon>
    </lineage>
</organism>
<feature type="domain" description="Core Histone H2A/H2B/H3" evidence="3">
    <location>
        <begin position="145"/>
        <end position="223"/>
    </location>
</feature>
<dbReference type="OrthoDB" id="6256412at2759"/>
<evidence type="ECO:0000313" key="5">
    <source>
        <dbReference type="Proteomes" id="UP000549394"/>
    </source>
</evidence>
<dbReference type="PANTHER" id="PTHR23428">
    <property type="entry name" value="HISTONE H2B"/>
    <property type="match status" value="1"/>
</dbReference>
<dbReference type="GO" id="GO:0030527">
    <property type="term" value="F:structural constituent of chromatin"/>
    <property type="evidence" value="ECO:0007669"/>
    <property type="project" value="InterPro"/>
</dbReference>
<dbReference type="SUPFAM" id="SSF47113">
    <property type="entry name" value="Histone-fold"/>
    <property type="match status" value="1"/>
</dbReference>
<name>A0A7I8VWG7_9ANNE</name>
<evidence type="ECO:0000256" key="2">
    <source>
        <dbReference type="SAM" id="MobiDB-lite"/>
    </source>
</evidence>
<dbReference type="Pfam" id="PF00125">
    <property type="entry name" value="Histone"/>
    <property type="match status" value="1"/>
</dbReference>
<comment type="similarity">
    <text evidence="1">Belongs to the histone H2B family.</text>
</comment>
<evidence type="ECO:0000313" key="4">
    <source>
        <dbReference type="EMBL" id="CAD5120696.1"/>
    </source>
</evidence>
<proteinExistence type="inferred from homology"/>
<protein>
    <recommendedName>
        <fullName evidence="3">Core Histone H2A/H2B/H3 domain-containing protein</fullName>
    </recommendedName>
</protein>
<dbReference type="InterPro" id="IPR009072">
    <property type="entry name" value="Histone-fold"/>
</dbReference>
<dbReference type="GO" id="GO:0003677">
    <property type="term" value="F:DNA binding"/>
    <property type="evidence" value="ECO:0007669"/>
    <property type="project" value="InterPro"/>
</dbReference>
<comment type="caution">
    <text evidence="4">The sequence shown here is derived from an EMBL/GenBank/DDBJ whole genome shotgun (WGS) entry which is preliminary data.</text>
</comment>
<feature type="region of interest" description="Disordered" evidence="2">
    <location>
        <begin position="115"/>
        <end position="150"/>
    </location>
</feature>
<dbReference type="GO" id="GO:0000786">
    <property type="term" value="C:nucleosome"/>
    <property type="evidence" value="ECO:0007669"/>
    <property type="project" value="InterPro"/>
</dbReference>
<dbReference type="InterPro" id="IPR007125">
    <property type="entry name" value="H2A/H2B/H3"/>
</dbReference>
<sequence>MSKSQQIHETSVSYTHCSACECSCSSSLDCECLCDSSASEVILLSDSSNSSGNELEALGAIGGKEEDNIKPVLEKINIATVTGKQRRETIVFPVRNTLCNINILPTIDENTSEISPETVKTTSPRKKITKKVNKRMAKTKAETSKSKSKKPKRYLHLNDVNFRSSIKKTLKTLHPDMGISSEALAILDEILKSIFHRVAMEARDLKSLKQRKTMTVEDIRAAIVLIFRGQLGSHAVYHGDAAIKLVEENSKLLKKRNLEEEQ</sequence>
<reference evidence="4 5" key="1">
    <citation type="submission" date="2020-08" db="EMBL/GenBank/DDBJ databases">
        <authorList>
            <person name="Hejnol A."/>
        </authorList>
    </citation>
    <scope>NUCLEOTIDE SEQUENCE [LARGE SCALE GENOMIC DNA]</scope>
</reference>
<evidence type="ECO:0000259" key="3">
    <source>
        <dbReference type="Pfam" id="PF00125"/>
    </source>
</evidence>
<accession>A0A7I8VWG7</accession>
<dbReference type="AlphaFoldDB" id="A0A7I8VWG7"/>
<evidence type="ECO:0000256" key="1">
    <source>
        <dbReference type="ARBA" id="ARBA00006846"/>
    </source>
</evidence>
<gene>
    <name evidence="4" type="ORF">DGYR_LOCUS8752</name>
</gene>
<dbReference type="EMBL" id="CAJFCJ010000013">
    <property type="protein sequence ID" value="CAD5120696.1"/>
    <property type="molecule type" value="Genomic_DNA"/>
</dbReference>
<dbReference type="GO" id="GO:0046982">
    <property type="term" value="F:protein heterodimerization activity"/>
    <property type="evidence" value="ECO:0007669"/>
    <property type="project" value="InterPro"/>
</dbReference>
<dbReference type="CDD" id="cd22910">
    <property type="entry name" value="HFD_H2B"/>
    <property type="match status" value="1"/>
</dbReference>